<evidence type="ECO:0000256" key="3">
    <source>
        <dbReference type="SAM" id="SignalP"/>
    </source>
</evidence>
<reference evidence="6" key="1">
    <citation type="submission" date="2025-08" db="UniProtKB">
        <authorList>
            <consortium name="RefSeq"/>
        </authorList>
    </citation>
    <scope>IDENTIFICATION</scope>
    <source>
        <tissue evidence="6">Whole organism</tissue>
    </source>
</reference>
<dbReference type="Proteomes" id="UP000694843">
    <property type="component" value="Unplaced"/>
</dbReference>
<evidence type="ECO:0000259" key="4">
    <source>
        <dbReference type="PROSITE" id="PS51162"/>
    </source>
</evidence>
<dbReference type="KEGG" id="hazt:108666815"/>
<dbReference type="OMA" id="DDSHCWN"/>
<dbReference type="PROSITE" id="PS51162">
    <property type="entry name" value="THYROGLOBULIN_1_2"/>
    <property type="match status" value="1"/>
</dbReference>
<sequence length="513" mass="56391">MRLSALVVALLMATACEAMTLEELSNMVMNNPEQLCDVTTCQEPYSASECPPGTHYLDGYAVGGCCGACVRFQQEGEACTGRIDDRICQNKGEDVPQGYGMCDGVAATRAVRSSIMSRAATGGIDSLNLIFESPFDLLPVDNILSSSWCDYGMYCTNKKCAIQNDWVTCKITSDAYDRDLSSGNYISYRDDYRYRPQCSADGRTFAPKQCKSSPQDSTKTCVCVDPNGNTIEGKAFSFQKELFEDMNCLCARRQWELQQIDPSLATLHCLTNGNYERVQCEGGWCYCVHPENGTVYGYQMPEPAMNLLKCFNKTQIGDLYLRQCESRAHAHQVFVSTMRNKGVQVPPSDPVACSIEGAYATRQCVGSGCTCKNKYNADCLSKGEKNCNCIADRLAFLESGVSYDMLQCGESQGGYYEPVQKWKSLQALFYVDDDGIRKGPVMSEGCETYMKQDNMASCQVLGNLIDPSQPNPNSWTYCDEVCTNGQGGGATLCQPSNYLYNSGNFAPSSSSCP</sequence>
<keyword evidence="1" id="KW-1015">Disulfide bond</keyword>
<dbReference type="Gene3D" id="4.10.800.10">
    <property type="entry name" value="Thyroglobulin type-1"/>
    <property type="match status" value="2"/>
</dbReference>
<comment type="caution">
    <text evidence="2">Lacks conserved residue(s) required for the propagation of feature annotation.</text>
</comment>
<dbReference type="Pfam" id="PF00086">
    <property type="entry name" value="Thyroglobulin_1"/>
    <property type="match status" value="2"/>
</dbReference>
<dbReference type="OrthoDB" id="6409105at2759"/>
<dbReference type="InterPro" id="IPR001368">
    <property type="entry name" value="TNFR/NGFR_Cys_rich_reg"/>
</dbReference>
<evidence type="ECO:0000313" key="6">
    <source>
        <dbReference type="RefSeq" id="XP_018009231.1"/>
    </source>
</evidence>
<evidence type="ECO:0000256" key="2">
    <source>
        <dbReference type="PROSITE-ProRule" id="PRU00500"/>
    </source>
</evidence>
<evidence type="ECO:0000256" key="1">
    <source>
        <dbReference type="ARBA" id="ARBA00023157"/>
    </source>
</evidence>
<dbReference type="PROSITE" id="PS00652">
    <property type="entry name" value="TNFR_NGFR_1"/>
    <property type="match status" value="1"/>
</dbReference>
<feature type="chain" id="PRO_5034956401" evidence="3">
    <location>
        <begin position="19"/>
        <end position="513"/>
    </location>
</feature>
<feature type="domain" description="Thyroglobulin type-1" evidence="4">
    <location>
        <begin position="157"/>
        <end position="248"/>
    </location>
</feature>
<dbReference type="InterPro" id="IPR036857">
    <property type="entry name" value="Thyroglobulin_1_sf"/>
</dbReference>
<keyword evidence="5" id="KW-1185">Reference proteome</keyword>
<dbReference type="GeneID" id="108666815"/>
<dbReference type="SUPFAM" id="SSF57610">
    <property type="entry name" value="Thyroglobulin type-1 domain"/>
    <property type="match status" value="2"/>
</dbReference>
<protein>
    <submittedName>
        <fullName evidence="6">Uncharacterized protein LOC108666815</fullName>
    </submittedName>
</protein>
<dbReference type="PROSITE" id="PS51257">
    <property type="entry name" value="PROKAR_LIPOPROTEIN"/>
    <property type="match status" value="1"/>
</dbReference>
<dbReference type="AlphaFoldDB" id="A0A8B7N5V1"/>
<proteinExistence type="predicted"/>
<dbReference type="InterPro" id="IPR000716">
    <property type="entry name" value="Thyroglobulin_1"/>
</dbReference>
<organism evidence="5 6">
    <name type="scientific">Hyalella azteca</name>
    <name type="common">Amphipod</name>
    <dbReference type="NCBI Taxonomy" id="294128"/>
    <lineage>
        <taxon>Eukaryota</taxon>
        <taxon>Metazoa</taxon>
        <taxon>Ecdysozoa</taxon>
        <taxon>Arthropoda</taxon>
        <taxon>Crustacea</taxon>
        <taxon>Multicrustacea</taxon>
        <taxon>Malacostraca</taxon>
        <taxon>Eumalacostraca</taxon>
        <taxon>Peracarida</taxon>
        <taxon>Amphipoda</taxon>
        <taxon>Senticaudata</taxon>
        <taxon>Talitrida</taxon>
        <taxon>Talitroidea</taxon>
        <taxon>Hyalellidae</taxon>
        <taxon>Hyalella</taxon>
    </lineage>
</organism>
<evidence type="ECO:0000313" key="5">
    <source>
        <dbReference type="Proteomes" id="UP000694843"/>
    </source>
</evidence>
<feature type="signal peptide" evidence="3">
    <location>
        <begin position="1"/>
        <end position="18"/>
    </location>
</feature>
<dbReference type="RefSeq" id="XP_018009231.1">
    <property type="nucleotide sequence ID" value="XM_018153742.2"/>
</dbReference>
<keyword evidence="3" id="KW-0732">Signal</keyword>
<accession>A0A8B7N5V1</accession>
<name>A0A8B7N5V1_HYAAZ</name>
<gene>
    <name evidence="6" type="primary">LOC108666815</name>
</gene>